<evidence type="ECO:0000256" key="8">
    <source>
        <dbReference type="RuleBase" id="RU361236"/>
    </source>
</evidence>
<dbReference type="GO" id="GO:0005576">
    <property type="term" value="C:extracellular region"/>
    <property type="evidence" value="ECO:0007669"/>
    <property type="project" value="UniProtKB-SubCell"/>
</dbReference>
<keyword evidence="8" id="KW-0732">Signal</keyword>
<feature type="active site" evidence="4">
    <location>
        <position position="70"/>
    </location>
</feature>
<comment type="catalytic activity">
    <reaction evidence="8">
        <text>a 1,2-diacyl-sn-glycero-3-phosphocholine + H2O = a 1-acyl-sn-glycero-3-phosphocholine + a fatty acid + H(+)</text>
        <dbReference type="Rhea" id="RHEA:15801"/>
        <dbReference type="ChEBI" id="CHEBI:15377"/>
        <dbReference type="ChEBI" id="CHEBI:15378"/>
        <dbReference type="ChEBI" id="CHEBI:28868"/>
        <dbReference type="ChEBI" id="CHEBI:57643"/>
        <dbReference type="ChEBI" id="CHEBI:58168"/>
        <dbReference type="EC" id="3.1.1.4"/>
    </reaction>
</comment>
<evidence type="ECO:0000256" key="7">
    <source>
        <dbReference type="RuleBase" id="RU003654"/>
    </source>
</evidence>
<dbReference type="GO" id="GO:0005509">
    <property type="term" value="F:calcium ion binding"/>
    <property type="evidence" value="ECO:0007669"/>
    <property type="project" value="InterPro"/>
</dbReference>
<dbReference type="InterPro" id="IPR033113">
    <property type="entry name" value="PLA2_histidine"/>
</dbReference>
<comment type="subcellular location">
    <subcellularLocation>
        <location evidence="1 8">Secreted</location>
    </subcellularLocation>
</comment>
<dbReference type="RefSeq" id="XP_013408395.1">
    <property type="nucleotide sequence ID" value="XM_013552941.1"/>
</dbReference>
<evidence type="ECO:0000256" key="2">
    <source>
        <dbReference type="ARBA" id="ARBA00022525"/>
    </source>
</evidence>
<dbReference type="InParanoid" id="A0A1S3JDA2"/>
<feature type="binding site" evidence="5">
    <location>
        <position position="71"/>
    </location>
    <ligand>
        <name>Ca(2+)</name>
        <dbReference type="ChEBI" id="CHEBI:29108"/>
    </ligand>
</feature>
<dbReference type="InterPro" id="IPR033112">
    <property type="entry name" value="PLA2_Asp_AS"/>
</dbReference>
<dbReference type="KEGG" id="lak:106172295"/>
<evidence type="ECO:0000256" key="6">
    <source>
        <dbReference type="PIRSR" id="PIRSR601211-3"/>
    </source>
</evidence>
<feature type="binding site" evidence="5">
    <location>
        <position position="54"/>
    </location>
    <ligand>
        <name>Ca(2+)</name>
        <dbReference type="ChEBI" id="CHEBI:29108"/>
    </ligand>
</feature>
<feature type="chain" id="PRO_5009999868" description="Phospholipase A2" evidence="8">
    <location>
        <begin position="20"/>
        <end position="150"/>
    </location>
</feature>
<keyword evidence="3 6" id="KW-1015">Disulfide bond</keyword>
<dbReference type="InterPro" id="IPR001211">
    <property type="entry name" value="PLA2"/>
</dbReference>
<dbReference type="STRING" id="7574.A0A1S3JDA2"/>
<feature type="disulfide bond" evidence="6">
    <location>
        <begin position="51"/>
        <end position="67"/>
    </location>
</feature>
<accession>A0A1S3JDA2</accession>
<protein>
    <recommendedName>
        <fullName evidence="8">Phospholipase A2</fullName>
        <ecNumber evidence="8">3.1.1.4</ecNumber>
    </recommendedName>
</protein>
<dbReference type="InterPro" id="IPR016090">
    <property type="entry name" value="PLA2-like_dom"/>
</dbReference>
<dbReference type="OrthoDB" id="5985583at2759"/>
<dbReference type="GeneID" id="106172295"/>
<dbReference type="CDD" id="cd00125">
    <property type="entry name" value="PLA2c"/>
    <property type="match status" value="1"/>
</dbReference>
<keyword evidence="8" id="KW-0378">Hydrolase</keyword>
<keyword evidence="2 8" id="KW-0964">Secreted</keyword>
<evidence type="ECO:0000313" key="11">
    <source>
        <dbReference type="RefSeq" id="XP_013408395.1"/>
    </source>
</evidence>
<evidence type="ECO:0000256" key="5">
    <source>
        <dbReference type="PIRSR" id="PIRSR601211-2"/>
    </source>
</evidence>
<reference evidence="11" key="1">
    <citation type="submission" date="2025-08" db="UniProtKB">
        <authorList>
            <consortium name="RefSeq"/>
        </authorList>
    </citation>
    <scope>IDENTIFICATION</scope>
    <source>
        <tissue evidence="11">Gonads</tissue>
    </source>
</reference>
<gene>
    <name evidence="11" type="primary">LOC106172295</name>
</gene>
<feature type="signal peptide" evidence="8">
    <location>
        <begin position="1"/>
        <end position="19"/>
    </location>
</feature>
<keyword evidence="10" id="KW-1185">Reference proteome</keyword>
<dbReference type="GO" id="GO:0016042">
    <property type="term" value="P:lipid catabolic process"/>
    <property type="evidence" value="ECO:0007669"/>
    <property type="project" value="InterPro"/>
</dbReference>
<dbReference type="PROSITE" id="PS00118">
    <property type="entry name" value="PA2_HIS"/>
    <property type="match status" value="1"/>
</dbReference>
<evidence type="ECO:0000256" key="1">
    <source>
        <dbReference type="ARBA" id="ARBA00004613"/>
    </source>
</evidence>
<keyword evidence="8" id="KW-0443">Lipid metabolism</keyword>
<dbReference type="GO" id="GO:0050482">
    <property type="term" value="P:arachidonate secretion"/>
    <property type="evidence" value="ECO:0007669"/>
    <property type="project" value="InterPro"/>
</dbReference>
<dbReference type="EC" id="3.1.1.4" evidence="8"/>
<proteinExistence type="inferred from homology"/>
<dbReference type="PROSITE" id="PS00119">
    <property type="entry name" value="PA2_ASP"/>
    <property type="match status" value="1"/>
</dbReference>
<feature type="binding site" evidence="5">
    <location>
        <position position="52"/>
    </location>
    <ligand>
        <name>Ca(2+)</name>
        <dbReference type="ChEBI" id="CHEBI:29108"/>
    </ligand>
</feature>
<feature type="active site" evidence="4">
    <location>
        <position position="122"/>
    </location>
</feature>
<dbReference type="AlphaFoldDB" id="A0A1S3JDA2"/>
<dbReference type="PANTHER" id="PTHR11716:SF101">
    <property type="entry name" value="BASIC PHOSPHOLIPASE A2 PA-11-LIKE"/>
    <property type="match status" value="1"/>
</dbReference>
<comment type="cofactor">
    <cofactor evidence="5">
        <name>Ca(2+)</name>
        <dbReference type="ChEBI" id="CHEBI:29108"/>
    </cofactor>
    <text evidence="5">Binds 1 Ca(2+) ion per subunit.</text>
</comment>
<organism evidence="10 11">
    <name type="scientific">Lingula anatina</name>
    <name type="common">Brachiopod</name>
    <name type="synonym">Lingula unguis</name>
    <dbReference type="NCBI Taxonomy" id="7574"/>
    <lineage>
        <taxon>Eukaryota</taxon>
        <taxon>Metazoa</taxon>
        <taxon>Spiralia</taxon>
        <taxon>Lophotrochozoa</taxon>
        <taxon>Brachiopoda</taxon>
        <taxon>Linguliformea</taxon>
        <taxon>Lingulata</taxon>
        <taxon>Lingulida</taxon>
        <taxon>Linguloidea</taxon>
        <taxon>Lingulidae</taxon>
        <taxon>Lingula</taxon>
    </lineage>
</organism>
<dbReference type="GO" id="GO:0047498">
    <property type="term" value="F:calcium-dependent phospholipase A2 activity"/>
    <property type="evidence" value="ECO:0007669"/>
    <property type="project" value="TreeGrafter"/>
</dbReference>
<dbReference type="PRINTS" id="PR00389">
    <property type="entry name" value="PHPHLIPASEA2"/>
</dbReference>
<evidence type="ECO:0000259" key="9">
    <source>
        <dbReference type="SMART" id="SM00085"/>
    </source>
</evidence>
<feature type="disulfide bond" evidence="6">
    <location>
        <begin position="73"/>
        <end position="121"/>
    </location>
</feature>
<dbReference type="Pfam" id="PF00068">
    <property type="entry name" value="Phospholip_A2_1"/>
    <property type="match status" value="1"/>
</dbReference>
<evidence type="ECO:0000256" key="3">
    <source>
        <dbReference type="ARBA" id="ARBA00023157"/>
    </source>
</evidence>
<dbReference type="PANTHER" id="PTHR11716">
    <property type="entry name" value="PHOSPHOLIPASE A2 FAMILY MEMBER"/>
    <property type="match status" value="1"/>
</dbReference>
<feature type="disulfide bond" evidence="6">
    <location>
        <begin position="66"/>
        <end position="128"/>
    </location>
</feature>
<name>A0A1S3JDA2_LINAN</name>
<dbReference type="GO" id="GO:0005543">
    <property type="term" value="F:phospholipid binding"/>
    <property type="evidence" value="ECO:0007669"/>
    <property type="project" value="TreeGrafter"/>
</dbReference>
<keyword evidence="5 8" id="KW-0106">Calcium</keyword>
<evidence type="ECO:0000313" key="10">
    <source>
        <dbReference type="Proteomes" id="UP000085678"/>
    </source>
</evidence>
<dbReference type="Gene3D" id="1.20.90.10">
    <property type="entry name" value="Phospholipase A2 domain"/>
    <property type="match status" value="1"/>
</dbReference>
<dbReference type="SUPFAM" id="SSF48619">
    <property type="entry name" value="Phospholipase A2, PLA2"/>
    <property type="match status" value="1"/>
</dbReference>
<evidence type="ECO:0000256" key="4">
    <source>
        <dbReference type="PIRSR" id="PIRSR601211-1"/>
    </source>
</evidence>
<dbReference type="Proteomes" id="UP000085678">
    <property type="component" value="Unplaced"/>
</dbReference>
<feature type="disulfide bond" evidence="6">
    <location>
        <begin position="106"/>
        <end position="119"/>
    </location>
</feature>
<comment type="similarity">
    <text evidence="7">Belongs to the phospholipase A2 family.</text>
</comment>
<sequence>MQLSVGLLLMVLLVASLEGTPMRRRLDQFSKMISHETGRSSLDYSSYGNWCGLGGSGDPVDPTDTCCKIHDRCYYNANRAECSAWVKTKPYLNKYQWELGAGGIVCLDTPATSCMRVVCECDKAAAECFGRHVATYSKTNQGLLSSLFGK</sequence>
<dbReference type="InterPro" id="IPR036444">
    <property type="entry name" value="PLipase_A2_dom_sf"/>
</dbReference>
<feature type="domain" description="Phospholipase A2-like central" evidence="9">
    <location>
        <begin position="25"/>
        <end position="150"/>
    </location>
</feature>
<keyword evidence="5" id="KW-0479">Metal-binding</keyword>
<feature type="disulfide bond" evidence="6">
    <location>
        <begin position="82"/>
        <end position="114"/>
    </location>
</feature>
<dbReference type="SMART" id="SM00085">
    <property type="entry name" value="PA2c"/>
    <property type="match status" value="1"/>
</dbReference>
<dbReference type="GO" id="GO:0006644">
    <property type="term" value="P:phospholipid metabolic process"/>
    <property type="evidence" value="ECO:0007669"/>
    <property type="project" value="InterPro"/>
</dbReference>